<evidence type="ECO:0000256" key="1">
    <source>
        <dbReference type="ARBA" id="ARBA00004138"/>
    </source>
</evidence>
<dbReference type="GO" id="GO:0030991">
    <property type="term" value="C:intraciliary transport particle A"/>
    <property type="evidence" value="ECO:0007669"/>
    <property type="project" value="TreeGrafter"/>
</dbReference>
<feature type="domain" description="IFT121/TULP4 N-terminal" evidence="11">
    <location>
        <begin position="1"/>
        <end position="331"/>
    </location>
</feature>
<dbReference type="InterPro" id="IPR015943">
    <property type="entry name" value="WD40/YVTN_repeat-like_dom_sf"/>
</dbReference>
<feature type="domain" description="IFT121-like TPR repeats" evidence="12">
    <location>
        <begin position="902"/>
        <end position="952"/>
    </location>
</feature>
<dbReference type="GO" id="GO:0035721">
    <property type="term" value="P:intraciliary retrograde transport"/>
    <property type="evidence" value="ECO:0007669"/>
    <property type="project" value="TreeGrafter"/>
</dbReference>
<dbReference type="InterPro" id="IPR039857">
    <property type="entry name" value="Ift122/121"/>
</dbReference>
<protein>
    <submittedName>
        <fullName evidence="13">WD repeat domain 35</fullName>
    </submittedName>
</protein>
<keyword evidence="5" id="KW-0677">Repeat</keyword>
<keyword evidence="14" id="KW-1185">Reference proteome</keyword>
<dbReference type="EMBL" id="MNPL01007776">
    <property type="protein sequence ID" value="OQR74556.1"/>
    <property type="molecule type" value="Genomic_DNA"/>
</dbReference>
<evidence type="ECO:0000256" key="2">
    <source>
        <dbReference type="ARBA" id="ARBA00004496"/>
    </source>
</evidence>
<dbReference type="Gene3D" id="1.25.40.470">
    <property type="match status" value="1"/>
</dbReference>
<dbReference type="GO" id="GO:1905515">
    <property type="term" value="P:non-motile cilium assembly"/>
    <property type="evidence" value="ECO:0007669"/>
    <property type="project" value="TreeGrafter"/>
</dbReference>
<dbReference type="SUPFAM" id="SSF50978">
    <property type="entry name" value="WD40 repeat-like"/>
    <property type="match status" value="1"/>
</dbReference>
<feature type="domain" description="IFT80/172/WDR35 TPR" evidence="9">
    <location>
        <begin position="602"/>
        <end position="695"/>
    </location>
</feature>
<dbReference type="PANTHER" id="PTHR12764:SF5">
    <property type="entry name" value="LD29485P"/>
    <property type="match status" value="1"/>
</dbReference>
<dbReference type="InterPro" id="IPR057979">
    <property type="entry name" value="TPR_IFT121"/>
</dbReference>
<keyword evidence="7" id="KW-0966">Cell projection</keyword>
<evidence type="ECO:0000259" key="9">
    <source>
        <dbReference type="Pfam" id="PF23387"/>
    </source>
</evidence>
<dbReference type="GO" id="GO:0061512">
    <property type="term" value="P:protein localization to cilium"/>
    <property type="evidence" value="ECO:0007669"/>
    <property type="project" value="TreeGrafter"/>
</dbReference>
<dbReference type="SUPFAM" id="SSF48452">
    <property type="entry name" value="TPR-like"/>
    <property type="match status" value="1"/>
</dbReference>
<evidence type="ECO:0000256" key="6">
    <source>
        <dbReference type="ARBA" id="ARBA00023069"/>
    </source>
</evidence>
<evidence type="ECO:0000259" key="12">
    <source>
        <dbReference type="Pfam" id="PF25768"/>
    </source>
</evidence>
<dbReference type="InterPro" id="IPR057361">
    <property type="entry name" value="TPR_WDR35"/>
</dbReference>
<keyword evidence="4 8" id="KW-0853">WD repeat</keyword>
<dbReference type="InterPro" id="IPR001680">
    <property type="entry name" value="WD40_rpt"/>
</dbReference>
<comment type="subcellular location">
    <subcellularLocation>
        <location evidence="1">Cell projection</location>
        <location evidence="1">Cilium</location>
    </subcellularLocation>
    <subcellularLocation>
        <location evidence="2">Cytoplasm</location>
    </subcellularLocation>
</comment>
<accession>A0A1V9XM43</accession>
<evidence type="ECO:0000256" key="4">
    <source>
        <dbReference type="ARBA" id="ARBA00022574"/>
    </source>
</evidence>
<evidence type="ECO:0000256" key="8">
    <source>
        <dbReference type="PROSITE-ProRule" id="PRU00221"/>
    </source>
</evidence>
<dbReference type="InterPro" id="IPR056159">
    <property type="entry name" value="Beta-prop_IFT121_TULP_N"/>
</dbReference>
<evidence type="ECO:0000259" key="10">
    <source>
        <dbReference type="Pfam" id="PF23390"/>
    </source>
</evidence>
<dbReference type="PROSITE" id="PS50082">
    <property type="entry name" value="WD_REPEATS_2"/>
    <property type="match status" value="1"/>
</dbReference>
<dbReference type="Pfam" id="PF25170">
    <property type="entry name" value="TPR_WDR35"/>
    <property type="match status" value="1"/>
</dbReference>
<sequence>MFIYLSKKIAIPNQVNLRCISWNAEDGHIAVGGDEGLLKVLKLESPKEGLVATSNLSMNQTLEGHNGSVQLMVWNEKHQRLTTSDSSGLIIVWMLHKGAWFEEMINNRNKSVVRGMAWSGDGQRICIIYDDGAIIVGSVDGNRVWGKELKGVSLQLVEWSADGKYLLFGLRSNEIHVYDHGGNFVSKMSGVAPTPNSNIVEIKWHKRGPVGERPGGGYYENEVPCLAIATDEGHIQLLKKEVDPLPILIDCDMMISGLEWAPSGSMIAVIGRLLQAREPDRKNVIKLFSNQGQYLHTLVVPGKHITGCTWEGTGLRLAVSVDSYIYFVNVRPDYMWCYFADCVLFSYSKPDRAEQCFTIWDTKHGQKNINFRRGVLAMAASKDHAAIATRNQAGIPDQFNIEVWDNIGALVDQVIVESEPIRMAVASDIVAIASHCDLYIWRYRSVKQRVENERDKQQEPQQNIMSIIDMSGTLSLYEVEGESGKAKQIDFIRRDVWDVRWAWDEPELFAYMEKTRLIVVHRLETENATTCSGYICAIEQLRVKCVLLDEILAAPQQVLSIRNHIVVEDTCLLKQLNELLKKANIADVVQFIEDNDSNSILWREMGKYYMISGDLDAAEMALVRVRDWDGVLFCRRVAKLASREVREAEVLAYFDQFDEAEQIFINNDRVDLAIEMHSNVGNWERVVELALTSNESNVTLIESAYNNLGQLCTENGEWEKAIHCFEKSHNQAGLATARYMIEDFDGLWKVAEEVTNKELLFKIGEMFESVGMCDEAVHCFVNSGAHTRAMEVCIELNEWKTAVELARDHGQVADVSGLLAKYARQFIEKDNILSAVELYRRAGRFREAARLLNELARSNRVGGSLLRKQIYVLAATLGDQGRTNRNRPAADGTQPLAAAGEDNLWRFAQAYHFLALTQRQFYREKYERALVTALHLKEYDDILDSDTVYQLIGP</sequence>
<dbReference type="OrthoDB" id="10260567at2759"/>
<evidence type="ECO:0000256" key="5">
    <source>
        <dbReference type="ARBA" id="ARBA00022737"/>
    </source>
</evidence>
<evidence type="ECO:0000313" key="14">
    <source>
        <dbReference type="Proteomes" id="UP000192247"/>
    </source>
</evidence>
<keyword evidence="3" id="KW-0963">Cytoplasm</keyword>
<dbReference type="InterPro" id="IPR011990">
    <property type="entry name" value="TPR-like_helical_dom_sf"/>
</dbReference>
<dbReference type="Pfam" id="PF25768">
    <property type="entry name" value="TPR_IFT121"/>
    <property type="match status" value="1"/>
</dbReference>
<dbReference type="STRING" id="418985.A0A1V9XM43"/>
<dbReference type="SUPFAM" id="SSF69322">
    <property type="entry name" value="Tricorn protease domain 2"/>
    <property type="match status" value="1"/>
</dbReference>
<evidence type="ECO:0000256" key="3">
    <source>
        <dbReference type="ARBA" id="ARBA00022490"/>
    </source>
</evidence>
<feature type="repeat" description="WD" evidence="8">
    <location>
        <begin position="62"/>
        <end position="93"/>
    </location>
</feature>
<keyword evidence="6" id="KW-0969">Cilium</keyword>
<dbReference type="GO" id="GO:0005737">
    <property type="term" value="C:cytoplasm"/>
    <property type="evidence" value="ECO:0007669"/>
    <property type="project" value="UniProtKB-SubCell"/>
</dbReference>
<feature type="domain" description="IFT121 second beta-propeller" evidence="10">
    <location>
        <begin position="336"/>
        <end position="456"/>
    </location>
</feature>
<dbReference type="Proteomes" id="UP000192247">
    <property type="component" value="Unassembled WGS sequence"/>
</dbReference>
<dbReference type="Pfam" id="PF24797">
    <property type="entry name" value="Beta-prop_WDR35_TULP_N"/>
    <property type="match status" value="1"/>
</dbReference>
<dbReference type="Gene3D" id="2.130.10.10">
    <property type="entry name" value="YVTN repeat-like/Quinoprotein amine dehydrogenase"/>
    <property type="match status" value="2"/>
</dbReference>
<dbReference type="InterPro" id="IPR056157">
    <property type="entry name" value="TPR_IFT80_172_dom"/>
</dbReference>
<proteinExistence type="predicted"/>
<dbReference type="InterPro" id="IPR036322">
    <property type="entry name" value="WD40_repeat_dom_sf"/>
</dbReference>
<dbReference type="InterPro" id="IPR056158">
    <property type="entry name" value="Beta-prop_IFT121_2nd"/>
</dbReference>
<comment type="caution">
    <text evidence="13">The sequence shown here is derived from an EMBL/GenBank/DDBJ whole genome shotgun (WGS) entry which is preliminary data.</text>
</comment>
<reference evidence="13 14" key="1">
    <citation type="journal article" date="2017" name="Gigascience">
        <title>Draft genome of the honey bee ectoparasitic mite, Tropilaelaps mercedesae, is shaped by the parasitic life history.</title>
        <authorList>
            <person name="Dong X."/>
            <person name="Armstrong S.D."/>
            <person name="Xia D."/>
            <person name="Makepeace B.L."/>
            <person name="Darby A.C."/>
            <person name="Kadowaki T."/>
        </authorList>
    </citation>
    <scope>NUCLEOTIDE SEQUENCE [LARGE SCALE GENOMIC DNA]</scope>
    <source>
        <strain evidence="13">Wuxi-XJTLU</strain>
    </source>
</reference>
<evidence type="ECO:0000256" key="7">
    <source>
        <dbReference type="ARBA" id="ARBA00023273"/>
    </source>
</evidence>
<dbReference type="Pfam" id="PF23390">
    <property type="entry name" value="Beta-prop_WDR35_2nd"/>
    <property type="match status" value="2"/>
</dbReference>
<dbReference type="FunCoup" id="A0A1V9XM43">
    <property type="interactions" value="33"/>
</dbReference>
<dbReference type="InParanoid" id="A0A1V9XM43"/>
<dbReference type="AlphaFoldDB" id="A0A1V9XM43"/>
<organism evidence="13 14">
    <name type="scientific">Tropilaelaps mercedesae</name>
    <dbReference type="NCBI Taxonomy" id="418985"/>
    <lineage>
        <taxon>Eukaryota</taxon>
        <taxon>Metazoa</taxon>
        <taxon>Ecdysozoa</taxon>
        <taxon>Arthropoda</taxon>
        <taxon>Chelicerata</taxon>
        <taxon>Arachnida</taxon>
        <taxon>Acari</taxon>
        <taxon>Parasitiformes</taxon>
        <taxon>Mesostigmata</taxon>
        <taxon>Gamasina</taxon>
        <taxon>Dermanyssoidea</taxon>
        <taxon>Laelapidae</taxon>
        <taxon>Tropilaelaps</taxon>
    </lineage>
</organism>
<evidence type="ECO:0000259" key="11">
    <source>
        <dbReference type="Pfam" id="PF24797"/>
    </source>
</evidence>
<dbReference type="Pfam" id="PF23387">
    <property type="entry name" value="TPR_IFT80_172"/>
    <property type="match status" value="1"/>
</dbReference>
<dbReference type="SMART" id="SM00320">
    <property type="entry name" value="WD40"/>
    <property type="match status" value="5"/>
</dbReference>
<dbReference type="GO" id="GO:0097730">
    <property type="term" value="C:non-motile cilium"/>
    <property type="evidence" value="ECO:0007669"/>
    <property type="project" value="TreeGrafter"/>
</dbReference>
<evidence type="ECO:0000313" key="13">
    <source>
        <dbReference type="EMBL" id="OQR74556.1"/>
    </source>
</evidence>
<dbReference type="PANTHER" id="PTHR12764">
    <property type="entry name" value="WD REPEAT DOMAIN-RELATED"/>
    <property type="match status" value="1"/>
</dbReference>
<gene>
    <name evidence="13" type="ORF">BIW11_00946</name>
</gene>
<feature type="domain" description="IFT121 second beta-propeller" evidence="10">
    <location>
        <begin position="464"/>
        <end position="557"/>
    </location>
</feature>
<name>A0A1V9XM43_9ACAR</name>